<gene>
    <name evidence="2" type="ORF">AVDCRST_MAG45-1137</name>
</gene>
<feature type="compositionally biased region" description="Basic residues" evidence="1">
    <location>
        <begin position="36"/>
        <end position="48"/>
    </location>
</feature>
<accession>A0A6J4SMW6</accession>
<feature type="compositionally biased region" description="Low complexity" evidence="1">
    <location>
        <begin position="8"/>
        <end position="20"/>
    </location>
</feature>
<feature type="compositionally biased region" description="Basic and acidic residues" evidence="1">
    <location>
        <begin position="49"/>
        <end position="65"/>
    </location>
</feature>
<sequence length="117" mass="13306">RAVRPAARRLPADPEPAGADAGRGHLDAALLLPHRPAGRGRPRHRHDRRSGQDEQHPQGARGDRRGSRHARRQRHPARLPRHAPHGRHRGHPHLRGHRDDPVPDRRARHHGRRGVHL</sequence>
<evidence type="ECO:0000256" key="1">
    <source>
        <dbReference type="SAM" id="MobiDB-lite"/>
    </source>
</evidence>
<proteinExistence type="predicted"/>
<dbReference type="AlphaFoldDB" id="A0A6J4SMW6"/>
<feature type="non-terminal residue" evidence="2">
    <location>
        <position position="117"/>
    </location>
</feature>
<feature type="compositionally biased region" description="Basic residues" evidence="1">
    <location>
        <begin position="66"/>
        <end position="96"/>
    </location>
</feature>
<name>A0A6J4SMW6_9ACTN</name>
<organism evidence="2">
    <name type="scientific">uncultured Solirubrobacterales bacterium</name>
    <dbReference type="NCBI Taxonomy" id="768556"/>
    <lineage>
        <taxon>Bacteria</taxon>
        <taxon>Bacillati</taxon>
        <taxon>Actinomycetota</taxon>
        <taxon>Thermoleophilia</taxon>
        <taxon>Solirubrobacterales</taxon>
        <taxon>environmental samples</taxon>
    </lineage>
</organism>
<dbReference type="EMBL" id="CADCVU010000097">
    <property type="protein sequence ID" value="CAA9498482.1"/>
    <property type="molecule type" value="Genomic_DNA"/>
</dbReference>
<evidence type="ECO:0000313" key="2">
    <source>
        <dbReference type="EMBL" id="CAA9498482.1"/>
    </source>
</evidence>
<feature type="compositionally biased region" description="Basic residues" evidence="1">
    <location>
        <begin position="106"/>
        <end position="117"/>
    </location>
</feature>
<feature type="non-terminal residue" evidence="2">
    <location>
        <position position="1"/>
    </location>
</feature>
<feature type="region of interest" description="Disordered" evidence="1">
    <location>
        <begin position="1"/>
        <end position="117"/>
    </location>
</feature>
<reference evidence="2" key="1">
    <citation type="submission" date="2020-02" db="EMBL/GenBank/DDBJ databases">
        <authorList>
            <person name="Meier V. D."/>
        </authorList>
    </citation>
    <scope>NUCLEOTIDE SEQUENCE</scope>
    <source>
        <strain evidence="2">AVDCRST_MAG45</strain>
    </source>
</reference>
<protein>
    <submittedName>
        <fullName evidence="2">Acyl-CoA dehydrogenase</fullName>
    </submittedName>
</protein>